<dbReference type="OrthoDB" id="273337at2759"/>
<feature type="region of interest" description="Disordered" evidence="1">
    <location>
        <begin position="136"/>
        <end position="158"/>
    </location>
</feature>
<evidence type="ECO:0000313" key="3">
    <source>
        <dbReference type="EMBL" id="KPI87828.1"/>
    </source>
</evidence>
<accession>A0A0N1ILJ0</accession>
<evidence type="ECO:0008006" key="5">
    <source>
        <dbReference type="Google" id="ProtNLM"/>
    </source>
</evidence>
<dbReference type="EMBL" id="LJSK01000072">
    <property type="protein sequence ID" value="KPI87828.1"/>
    <property type="molecule type" value="Genomic_DNA"/>
</dbReference>
<dbReference type="AlphaFoldDB" id="A0A0N1ILJ0"/>
<evidence type="ECO:0000256" key="2">
    <source>
        <dbReference type="SAM" id="Phobius"/>
    </source>
</evidence>
<dbReference type="OMA" id="FNGDQYS"/>
<keyword evidence="2" id="KW-1133">Transmembrane helix</keyword>
<comment type="caution">
    <text evidence="3">The sequence shown here is derived from an EMBL/GenBank/DDBJ whole genome shotgun (WGS) entry which is preliminary data.</text>
</comment>
<dbReference type="VEuPathDB" id="TriTrypDB:Lsey_0072_0050"/>
<keyword evidence="2" id="KW-0472">Membrane</keyword>
<sequence length="158" mass="17182">MCASRPCLSRYAGSAAWSSSTRRPLCLAAPTGIFSCSSHASGSWLPSRVMLCSSRTFYDKIREQRDGSDDGPDQMFEDFAKHPHRQRVPAELHVSSRAAVDGAERLHLIFVGLLIFLMAGTAYLIGPFNGDQYSRPEGYGVTEPREGGGGRHGRSGCT</sequence>
<gene>
    <name evidence="3" type="ORF">ABL78_3055</name>
</gene>
<keyword evidence="4" id="KW-1185">Reference proteome</keyword>
<name>A0A0N1ILJ0_LEPSE</name>
<proteinExistence type="predicted"/>
<evidence type="ECO:0000256" key="1">
    <source>
        <dbReference type="SAM" id="MobiDB-lite"/>
    </source>
</evidence>
<protein>
    <recommendedName>
        <fullName evidence="5">Transmembrane protein</fullName>
    </recommendedName>
</protein>
<feature type="transmembrane region" description="Helical" evidence="2">
    <location>
        <begin position="106"/>
        <end position="126"/>
    </location>
</feature>
<organism evidence="3 4">
    <name type="scientific">Leptomonas seymouri</name>
    <dbReference type="NCBI Taxonomy" id="5684"/>
    <lineage>
        <taxon>Eukaryota</taxon>
        <taxon>Discoba</taxon>
        <taxon>Euglenozoa</taxon>
        <taxon>Kinetoplastea</taxon>
        <taxon>Metakinetoplastina</taxon>
        <taxon>Trypanosomatida</taxon>
        <taxon>Trypanosomatidae</taxon>
        <taxon>Leishmaniinae</taxon>
        <taxon>Leptomonas</taxon>
    </lineage>
</organism>
<keyword evidence="2" id="KW-0812">Transmembrane</keyword>
<reference evidence="3 4" key="1">
    <citation type="journal article" date="2015" name="PLoS Pathog.">
        <title>Leptomonas seymouri: Adaptations to the Dixenous Life Cycle Analyzed by Genome Sequencing, Transcriptome Profiling and Co-infection with Leishmania donovani.</title>
        <authorList>
            <person name="Kraeva N."/>
            <person name="Butenko A."/>
            <person name="Hlavacova J."/>
            <person name="Kostygov A."/>
            <person name="Myskova J."/>
            <person name="Grybchuk D."/>
            <person name="Lestinova T."/>
            <person name="Votypka J."/>
            <person name="Volf P."/>
            <person name="Opperdoes F."/>
            <person name="Flegontov P."/>
            <person name="Lukes J."/>
            <person name="Yurchenko V."/>
        </authorList>
    </citation>
    <scope>NUCLEOTIDE SEQUENCE [LARGE SCALE GENOMIC DNA]</scope>
    <source>
        <strain evidence="3 4">ATCC 30220</strain>
    </source>
</reference>
<evidence type="ECO:0000313" key="4">
    <source>
        <dbReference type="Proteomes" id="UP000038009"/>
    </source>
</evidence>
<dbReference type="Proteomes" id="UP000038009">
    <property type="component" value="Unassembled WGS sequence"/>
</dbReference>